<feature type="region of interest" description="Disordered" evidence="1">
    <location>
        <begin position="1"/>
        <end position="30"/>
    </location>
</feature>
<evidence type="ECO:0000313" key="2">
    <source>
        <dbReference type="EMBL" id="CAG8755959.1"/>
    </source>
</evidence>
<keyword evidence="3" id="KW-1185">Reference proteome</keyword>
<dbReference type="EMBL" id="CAJVPZ010038657">
    <property type="protein sequence ID" value="CAG8755959.1"/>
    <property type="molecule type" value="Genomic_DNA"/>
</dbReference>
<dbReference type="AlphaFoldDB" id="A0A9N9IYH5"/>
<evidence type="ECO:0000256" key="1">
    <source>
        <dbReference type="SAM" id="MobiDB-lite"/>
    </source>
</evidence>
<name>A0A9N9IYH5_9GLOM</name>
<evidence type="ECO:0000313" key="3">
    <source>
        <dbReference type="Proteomes" id="UP000789396"/>
    </source>
</evidence>
<dbReference type="OrthoDB" id="10536103at2759"/>
<comment type="caution">
    <text evidence="2">The sequence shown here is derived from an EMBL/GenBank/DDBJ whole genome shotgun (WGS) entry which is preliminary data.</text>
</comment>
<feature type="non-terminal residue" evidence="2">
    <location>
        <position position="1"/>
    </location>
</feature>
<accession>A0A9N9IYH5</accession>
<organism evidence="2 3">
    <name type="scientific">Racocetra fulgida</name>
    <dbReference type="NCBI Taxonomy" id="60492"/>
    <lineage>
        <taxon>Eukaryota</taxon>
        <taxon>Fungi</taxon>
        <taxon>Fungi incertae sedis</taxon>
        <taxon>Mucoromycota</taxon>
        <taxon>Glomeromycotina</taxon>
        <taxon>Glomeromycetes</taxon>
        <taxon>Diversisporales</taxon>
        <taxon>Gigasporaceae</taxon>
        <taxon>Racocetra</taxon>
    </lineage>
</organism>
<proteinExistence type="predicted"/>
<sequence length="59" mass="6906">SILIKDLQNNPAEETYNDNQEPSNSDDDVLEEDNLANFSNRVLNMFENEYNEFDNYSIT</sequence>
<dbReference type="Proteomes" id="UP000789396">
    <property type="component" value="Unassembled WGS sequence"/>
</dbReference>
<reference evidence="2" key="1">
    <citation type="submission" date="2021-06" db="EMBL/GenBank/DDBJ databases">
        <authorList>
            <person name="Kallberg Y."/>
            <person name="Tangrot J."/>
            <person name="Rosling A."/>
        </authorList>
    </citation>
    <scope>NUCLEOTIDE SEQUENCE</scope>
    <source>
        <strain evidence="2">IN212</strain>
    </source>
</reference>
<feature type="compositionally biased region" description="Polar residues" evidence="1">
    <location>
        <begin position="7"/>
        <end position="23"/>
    </location>
</feature>
<protein>
    <submittedName>
        <fullName evidence="2">11763_t:CDS:1</fullName>
    </submittedName>
</protein>
<gene>
    <name evidence="2" type="ORF">RFULGI_LOCUS13947</name>
</gene>